<dbReference type="STRING" id="1150368.SAMN02927921_02352"/>
<dbReference type="AlphaFoldDB" id="A0A1K1Q9V2"/>
<dbReference type="EMBL" id="FPJE01000012">
    <property type="protein sequence ID" value="SFW56489.1"/>
    <property type="molecule type" value="Genomic_DNA"/>
</dbReference>
<dbReference type="Proteomes" id="UP000182248">
    <property type="component" value="Unassembled WGS sequence"/>
</dbReference>
<dbReference type="RefSeq" id="WP_394333356.1">
    <property type="nucleotide sequence ID" value="NZ_FPJE01000012.1"/>
</dbReference>
<sequence length="207" mass="23356">MKKWRTFLELSRSKGQEKYGNNKPLVSMTAGKWLVLAVLAILPALGSSQSAFDRFEVMDDVSAVIVNQNMFKLFSRIEADDPEAREFMSMVKSLKNLKVFSTENKAIAREMQSTMNDYVKKSSLEELMRVKDKGSNVRFYIRPGKDEDHVSELLMFVSDMQGVEVGGSKIETVLLSLTGDIDLNKISMLTKKMNLPSELDEAGNKNK</sequence>
<keyword evidence="2" id="KW-1185">Reference proteome</keyword>
<proteinExistence type="predicted"/>
<evidence type="ECO:0000313" key="1">
    <source>
        <dbReference type="EMBL" id="SFW56489.1"/>
    </source>
</evidence>
<organism evidence="1 2">
    <name type="scientific">Sinomicrobium oceani</name>
    <dbReference type="NCBI Taxonomy" id="1150368"/>
    <lineage>
        <taxon>Bacteria</taxon>
        <taxon>Pseudomonadati</taxon>
        <taxon>Bacteroidota</taxon>
        <taxon>Flavobacteriia</taxon>
        <taxon>Flavobacteriales</taxon>
        <taxon>Flavobacteriaceae</taxon>
        <taxon>Sinomicrobium</taxon>
    </lineage>
</organism>
<reference evidence="1 2" key="1">
    <citation type="submission" date="2016-11" db="EMBL/GenBank/DDBJ databases">
        <authorList>
            <person name="Jaros S."/>
            <person name="Januszkiewicz K."/>
            <person name="Wedrychowicz H."/>
        </authorList>
    </citation>
    <scope>NUCLEOTIDE SEQUENCE [LARGE SCALE GENOMIC DNA]</scope>
    <source>
        <strain evidence="1 2">CGMCC 1.12145</strain>
    </source>
</reference>
<evidence type="ECO:0000313" key="2">
    <source>
        <dbReference type="Proteomes" id="UP000182248"/>
    </source>
</evidence>
<dbReference type="InterPro" id="IPR025348">
    <property type="entry name" value="DUF4252"/>
</dbReference>
<accession>A0A1K1Q9V2</accession>
<evidence type="ECO:0008006" key="3">
    <source>
        <dbReference type="Google" id="ProtNLM"/>
    </source>
</evidence>
<dbReference type="Pfam" id="PF14060">
    <property type="entry name" value="DUF4252"/>
    <property type="match status" value="1"/>
</dbReference>
<protein>
    <recommendedName>
        <fullName evidence="3">DUF4252 domain-containing protein</fullName>
    </recommendedName>
</protein>
<gene>
    <name evidence="1" type="ORF">SAMN02927921_02352</name>
</gene>
<name>A0A1K1Q9V2_9FLAO</name>